<accession>A0A7H0F230</accession>
<evidence type="ECO:0000256" key="2">
    <source>
        <dbReference type="ARBA" id="ARBA00022448"/>
    </source>
</evidence>
<evidence type="ECO:0000313" key="6">
    <source>
        <dbReference type="EMBL" id="QNP30096.1"/>
    </source>
</evidence>
<sequence length="315" mass="34558">MKNKNIRIWIVIFLPLYLLGCSVSQVETWNNGSRGKIGKIKVVATSTIITDLVAQIGGEEISLTGILQPGTDPHVYEPVPGDSKVLETADLIVYNGYNLEPGIIKLMNSTGVRARKLAVGEVVKPLKLKTHGGEIVPDPHVWGSAKNTIAMVNAIRDTLVELSDEDKEKFTRNAAQLTKELEKLDNWIKQQIETIPPPNRKIVTSHDAFQYYADAYGMEVIGTLIGISTEEKPSAKTVKELVDAIVRADIPTIFTETTINPDLMKTVAQEAGVKLATNQLYSDSLGARGSGADTYIKMMRVNTKTLVMGLTERVK</sequence>
<evidence type="ECO:0000256" key="3">
    <source>
        <dbReference type="ARBA" id="ARBA00022723"/>
    </source>
</evidence>
<dbReference type="GO" id="GO:0030001">
    <property type="term" value="P:metal ion transport"/>
    <property type="evidence" value="ECO:0007669"/>
    <property type="project" value="InterPro"/>
</dbReference>
<dbReference type="GO" id="GO:0030313">
    <property type="term" value="C:cell envelope"/>
    <property type="evidence" value="ECO:0007669"/>
    <property type="project" value="UniProtKB-SubCell"/>
</dbReference>
<dbReference type="Gene3D" id="3.40.50.1980">
    <property type="entry name" value="Nitrogenase molybdenum iron protein domain"/>
    <property type="match status" value="2"/>
</dbReference>
<keyword evidence="3" id="KW-0479">Metal-binding</keyword>
<evidence type="ECO:0000256" key="5">
    <source>
        <dbReference type="RuleBase" id="RU003512"/>
    </source>
</evidence>
<protein>
    <submittedName>
        <fullName evidence="6">Metal ABC transporter substrate-binding protein</fullName>
    </submittedName>
</protein>
<dbReference type="GO" id="GO:0046872">
    <property type="term" value="F:metal ion binding"/>
    <property type="evidence" value="ECO:0007669"/>
    <property type="project" value="UniProtKB-KW"/>
</dbReference>
<dbReference type="SUPFAM" id="SSF53807">
    <property type="entry name" value="Helical backbone' metal receptor"/>
    <property type="match status" value="1"/>
</dbReference>
<dbReference type="InterPro" id="IPR006127">
    <property type="entry name" value="ZnuA-like"/>
</dbReference>
<dbReference type="EMBL" id="CP060822">
    <property type="protein sequence ID" value="QNP30096.1"/>
    <property type="molecule type" value="Genomic_DNA"/>
</dbReference>
<comment type="subcellular location">
    <subcellularLocation>
        <location evidence="1">Cell envelope</location>
    </subcellularLocation>
</comment>
<dbReference type="InterPro" id="IPR006128">
    <property type="entry name" value="Lipoprotein_PsaA-like"/>
</dbReference>
<comment type="similarity">
    <text evidence="5">Belongs to the bacterial solute-binding protein 9 family.</text>
</comment>
<keyword evidence="7" id="KW-1185">Reference proteome</keyword>
<dbReference type="PANTHER" id="PTHR42953:SF1">
    <property type="entry name" value="METAL-BINDING PROTEIN HI_0362-RELATED"/>
    <property type="match status" value="1"/>
</dbReference>
<evidence type="ECO:0000256" key="1">
    <source>
        <dbReference type="ARBA" id="ARBA00004196"/>
    </source>
</evidence>
<dbReference type="AlphaFoldDB" id="A0A7H0F230"/>
<dbReference type="InterPro" id="IPR006129">
    <property type="entry name" value="AdhesinB"/>
</dbReference>
<dbReference type="Proteomes" id="UP000516013">
    <property type="component" value="Chromosome"/>
</dbReference>
<dbReference type="RefSeq" id="WP_187706566.1">
    <property type="nucleotide sequence ID" value="NZ_CP060822.1"/>
</dbReference>
<dbReference type="KEGG" id="ccur:IAR63_03175"/>
<dbReference type="GO" id="GO:0007155">
    <property type="term" value="P:cell adhesion"/>
    <property type="evidence" value="ECO:0007669"/>
    <property type="project" value="InterPro"/>
</dbReference>
<name>A0A7H0F230_9CYAN</name>
<evidence type="ECO:0000256" key="4">
    <source>
        <dbReference type="ARBA" id="ARBA00022729"/>
    </source>
</evidence>
<organism evidence="6 7">
    <name type="scientific">Cylindrospermopsis curvispora GIHE-G1</name>
    <dbReference type="NCBI Taxonomy" id="2666332"/>
    <lineage>
        <taxon>Bacteria</taxon>
        <taxon>Bacillati</taxon>
        <taxon>Cyanobacteriota</taxon>
        <taxon>Cyanophyceae</taxon>
        <taxon>Nostocales</taxon>
        <taxon>Aphanizomenonaceae</taxon>
        <taxon>Cylindrospermopsis</taxon>
    </lineage>
</organism>
<dbReference type="CDD" id="cd01137">
    <property type="entry name" value="PsaA"/>
    <property type="match status" value="1"/>
</dbReference>
<evidence type="ECO:0000313" key="7">
    <source>
        <dbReference type="Proteomes" id="UP000516013"/>
    </source>
</evidence>
<reference evidence="6 7" key="1">
    <citation type="submission" date="2020-08" db="EMBL/GenBank/DDBJ databases">
        <title>Complete genome sequence of Raphidiopsis curvispora isolated from drinking water reservoir in South Korea.</title>
        <authorList>
            <person name="Jeong J."/>
        </authorList>
    </citation>
    <scope>NUCLEOTIDE SEQUENCE [LARGE SCALE GENOMIC DNA]</scope>
    <source>
        <strain evidence="6 7">GIHE-G1</strain>
    </source>
</reference>
<gene>
    <name evidence="6" type="ORF">IAR63_03175</name>
</gene>
<keyword evidence="4" id="KW-0732">Signal</keyword>
<dbReference type="Pfam" id="PF01297">
    <property type="entry name" value="ZnuA"/>
    <property type="match status" value="1"/>
</dbReference>
<dbReference type="PANTHER" id="PTHR42953">
    <property type="entry name" value="HIGH-AFFINITY ZINC UPTAKE SYSTEM PROTEIN ZNUA-RELATED"/>
    <property type="match status" value="1"/>
</dbReference>
<dbReference type="PRINTS" id="PR00691">
    <property type="entry name" value="ADHESINB"/>
</dbReference>
<dbReference type="PRINTS" id="PR00690">
    <property type="entry name" value="ADHESNFAMILY"/>
</dbReference>
<proteinExistence type="inferred from homology"/>
<keyword evidence="2 5" id="KW-0813">Transport</keyword>
<dbReference type="InterPro" id="IPR050492">
    <property type="entry name" value="Bact_metal-bind_prot9"/>
</dbReference>